<dbReference type="Pfam" id="PF01329">
    <property type="entry name" value="Pterin_4a"/>
    <property type="match status" value="1"/>
</dbReference>
<dbReference type="InterPro" id="IPR001533">
    <property type="entry name" value="Pterin_deHydtase"/>
</dbReference>
<evidence type="ECO:0000256" key="2">
    <source>
        <dbReference type="ARBA" id="ARBA00006472"/>
    </source>
</evidence>
<protein>
    <recommendedName>
        <fullName evidence="3">4a-hydroxytetrahydrobiopterin dehydratase</fullName>
        <ecNumber evidence="3">4.2.1.96</ecNumber>
    </recommendedName>
</protein>
<comment type="similarity">
    <text evidence="2">Belongs to the pterin-4-alpha-carbinolamine dehydratase family.</text>
</comment>
<dbReference type="InterPro" id="IPR036428">
    <property type="entry name" value="PCD_sf"/>
</dbReference>
<dbReference type="GO" id="GO:0008124">
    <property type="term" value="F:4-alpha-hydroxytetrahydrobiopterin dehydratase activity"/>
    <property type="evidence" value="ECO:0007669"/>
    <property type="project" value="UniProtKB-EC"/>
</dbReference>
<dbReference type="EC" id="4.2.1.96" evidence="3"/>
<dbReference type="Proteomes" id="UP000192491">
    <property type="component" value="Unassembled WGS sequence"/>
</dbReference>
<accession>A0A1Y1QVR5</accession>
<organism evidence="5 6">
    <name type="scientific">Thiothrix lacustris</name>
    <dbReference type="NCBI Taxonomy" id="525917"/>
    <lineage>
        <taxon>Bacteria</taxon>
        <taxon>Pseudomonadati</taxon>
        <taxon>Pseudomonadota</taxon>
        <taxon>Gammaproteobacteria</taxon>
        <taxon>Thiotrichales</taxon>
        <taxon>Thiotrichaceae</taxon>
        <taxon>Thiothrix</taxon>
    </lineage>
</organism>
<dbReference type="Gene3D" id="3.30.1360.20">
    <property type="entry name" value="Transcriptional coactivator/pterin dehydratase"/>
    <property type="match status" value="1"/>
</dbReference>
<comment type="catalytic activity">
    <reaction evidence="1">
        <text>(4aS,6R)-4a-hydroxy-L-erythro-5,6,7,8-tetrahydrobiopterin = (6R)-L-erythro-6,7-dihydrobiopterin + H2O</text>
        <dbReference type="Rhea" id="RHEA:11920"/>
        <dbReference type="ChEBI" id="CHEBI:15377"/>
        <dbReference type="ChEBI" id="CHEBI:15642"/>
        <dbReference type="ChEBI" id="CHEBI:43120"/>
        <dbReference type="EC" id="4.2.1.96"/>
    </reaction>
</comment>
<evidence type="ECO:0000313" key="5">
    <source>
        <dbReference type="EMBL" id="OQX14822.1"/>
    </source>
</evidence>
<gene>
    <name evidence="5" type="ORF">BWK73_08480</name>
</gene>
<reference evidence="5 6" key="1">
    <citation type="submission" date="2017-01" db="EMBL/GenBank/DDBJ databases">
        <title>Novel large sulfur bacteria in the metagenomes of groundwater-fed chemosynthetic microbial mats in the Lake Huron basin.</title>
        <authorList>
            <person name="Sharrar A.M."/>
            <person name="Flood B.E."/>
            <person name="Bailey J.V."/>
            <person name="Jones D.S."/>
            <person name="Biddanda B."/>
            <person name="Ruberg S.A."/>
            <person name="Marcus D.N."/>
            <person name="Dick G.J."/>
        </authorList>
    </citation>
    <scope>NUCLEOTIDE SEQUENCE [LARGE SCALE GENOMIC DNA]</scope>
    <source>
        <strain evidence="5">A8</strain>
    </source>
</reference>
<dbReference type="EMBL" id="MTEJ01000023">
    <property type="protein sequence ID" value="OQX14822.1"/>
    <property type="molecule type" value="Genomic_DNA"/>
</dbReference>
<keyword evidence="4" id="KW-0456">Lyase</keyword>
<evidence type="ECO:0000256" key="4">
    <source>
        <dbReference type="ARBA" id="ARBA00023239"/>
    </source>
</evidence>
<name>A0A1Y1QVR5_9GAMM</name>
<evidence type="ECO:0000256" key="3">
    <source>
        <dbReference type="ARBA" id="ARBA00013252"/>
    </source>
</evidence>
<dbReference type="GO" id="GO:0006729">
    <property type="term" value="P:tetrahydrobiopterin biosynthetic process"/>
    <property type="evidence" value="ECO:0007669"/>
    <property type="project" value="InterPro"/>
</dbReference>
<sequence>MTASTPSSAWNIQQRPAAMTRRYEFASYAETRDFLDQLTAVSERTGLYPNLNFARNHVSVSINAEADSLSDAEYAFAAEADALAKQ</sequence>
<dbReference type="AlphaFoldDB" id="A0A1Y1QVR5"/>
<evidence type="ECO:0000256" key="1">
    <source>
        <dbReference type="ARBA" id="ARBA00001554"/>
    </source>
</evidence>
<proteinExistence type="inferred from homology"/>
<comment type="caution">
    <text evidence="5">The sequence shown here is derived from an EMBL/GenBank/DDBJ whole genome shotgun (WGS) entry which is preliminary data.</text>
</comment>
<dbReference type="SUPFAM" id="SSF55248">
    <property type="entry name" value="PCD-like"/>
    <property type="match status" value="1"/>
</dbReference>
<evidence type="ECO:0000313" key="6">
    <source>
        <dbReference type="Proteomes" id="UP000192491"/>
    </source>
</evidence>